<proteinExistence type="predicted"/>
<dbReference type="STRING" id="56216.A0A1A6H1D4"/>
<organism evidence="1 2">
    <name type="scientific">Neotoma lepida</name>
    <name type="common">Desert woodrat</name>
    <dbReference type="NCBI Taxonomy" id="56216"/>
    <lineage>
        <taxon>Eukaryota</taxon>
        <taxon>Metazoa</taxon>
        <taxon>Chordata</taxon>
        <taxon>Craniata</taxon>
        <taxon>Vertebrata</taxon>
        <taxon>Euteleostomi</taxon>
        <taxon>Mammalia</taxon>
        <taxon>Eutheria</taxon>
        <taxon>Euarchontoglires</taxon>
        <taxon>Glires</taxon>
        <taxon>Rodentia</taxon>
        <taxon>Myomorpha</taxon>
        <taxon>Muroidea</taxon>
        <taxon>Cricetidae</taxon>
        <taxon>Neotominae</taxon>
        <taxon>Neotoma</taxon>
    </lineage>
</organism>
<sequence>MSDEERIQLMMMVKEKMITIEEALAREYFDDIFVVVRSLSVKISKHLLSGSIHRVCLSIGEKSKKFLDNACAAVEITEASRILSIKQSRNADGLEENDGDIIYTLHCLRARLVFHLFLLQLKEYEAQHRQSAALDPADWPDGSYPTLDGSSTC</sequence>
<evidence type="ECO:0000313" key="1">
    <source>
        <dbReference type="EMBL" id="OBS72191.1"/>
    </source>
</evidence>
<evidence type="ECO:0000313" key="2">
    <source>
        <dbReference type="Proteomes" id="UP000092124"/>
    </source>
</evidence>
<dbReference type="OrthoDB" id="1919336at2759"/>
<accession>A0A1A6H1D4</accession>
<name>A0A1A6H1D4_NEOLE</name>
<keyword evidence="2" id="KW-1185">Reference proteome</keyword>
<gene>
    <name evidence="1" type="ORF">A6R68_13233</name>
</gene>
<dbReference type="AlphaFoldDB" id="A0A1A6H1D4"/>
<comment type="caution">
    <text evidence="1">The sequence shown here is derived from an EMBL/GenBank/DDBJ whole genome shotgun (WGS) entry which is preliminary data.</text>
</comment>
<dbReference type="EMBL" id="LZPO01055161">
    <property type="protein sequence ID" value="OBS72191.1"/>
    <property type="molecule type" value="Genomic_DNA"/>
</dbReference>
<dbReference type="Proteomes" id="UP000092124">
    <property type="component" value="Unassembled WGS sequence"/>
</dbReference>
<feature type="non-terminal residue" evidence="1">
    <location>
        <position position="153"/>
    </location>
</feature>
<protein>
    <submittedName>
        <fullName evidence="1">Uncharacterized protein</fullName>
    </submittedName>
</protein>
<reference evidence="1 2" key="1">
    <citation type="submission" date="2016-06" db="EMBL/GenBank/DDBJ databases">
        <title>The Draft Genome Sequence and Annotation of the Desert Woodrat Neotoma lepida.</title>
        <authorList>
            <person name="Campbell M."/>
            <person name="Oakeson K.F."/>
            <person name="Yandell M."/>
            <person name="Halpert J.R."/>
            <person name="Dearing D."/>
        </authorList>
    </citation>
    <scope>NUCLEOTIDE SEQUENCE [LARGE SCALE GENOMIC DNA]</scope>
    <source>
        <strain evidence="1">417</strain>
        <tissue evidence="1">Liver</tissue>
    </source>
</reference>